<dbReference type="NCBIfam" id="TIGR00082">
    <property type="entry name" value="rbfA"/>
    <property type="match status" value="1"/>
</dbReference>
<dbReference type="RefSeq" id="WP_110338811.1">
    <property type="nucleotide sequence ID" value="NZ_JBHVKT010000054.1"/>
</dbReference>
<feature type="compositionally biased region" description="Basic and acidic residues" evidence="3">
    <location>
        <begin position="132"/>
        <end position="150"/>
    </location>
</feature>
<feature type="region of interest" description="Disordered" evidence="3">
    <location>
        <begin position="120"/>
        <end position="150"/>
    </location>
</feature>
<dbReference type="PANTHER" id="PTHR33515">
    <property type="entry name" value="RIBOSOME-BINDING FACTOR A, CHLOROPLASTIC-RELATED"/>
    <property type="match status" value="1"/>
</dbReference>
<dbReference type="PANTHER" id="PTHR33515:SF1">
    <property type="entry name" value="RIBOSOME-BINDING FACTOR A, CHLOROPLASTIC-RELATED"/>
    <property type="match status" value="1"/>
</dbReference>
<comment type="function">
    <text evidence="2">One of several proteins that assist in the late maturation steps of the functional core of the 30S ribosomal subunit. Associates with free 30S ribosomal subunits (but not with 30S subunits that are part of 70S ribosomes or polysomes). Required for efficient processing of 16S rRNA. May interact with the 5'-terminal helix region of 16S rRNA.</text>
</comment>
<keyword evidence="2" id="KW-0963">Cytoplasm</keyword>
<reference evidence="4 5" key="1">
    <citation type="submission" date="2016-07" db="EMBL/GenBank/DDBJ databases">
        <title>Draft genome sequence of Prauserella sp. YIM 121212, isolated from alkaline soil.</title>
        <authorList>
            <person name="Ruckert C."/>
            <person name="Albersmeier A."/>
            <person name="Jiang C.-L."/>
            <person name="Jiang Y."/>
            <person name="Kalinowski J."/>
            <person name="Schneider O."/>
            <person name="Winkler A."/>
            <person name="Zotchev S.B."/>
        </authorList>
    </citation>
    <scope>NUCLEOTIDE SEQUENCE [LARGE SCALE GENOMIC DNA]</scope>
    <source>
        <strain evidence="4 5">YIM 121212</strain>
    </source>
</reference>
<dbReference type="PROSITE" id="PS01319">
    <property type="entry name" value="RBFA"/>
    <property type="match status" value="1"/>
</dbReference>
<comment type="subcellular location">
    <subcellularLocation>
        <location evidence="2">Cytoplasm</location>
    </subcellularLocation>
</comment>
<comment type="caution">
    <text evidence="4">The sequence shown here is derived from an EMBL/GenBank/DDBJ whole genome shotgun (WGS) entry which is preliminary data.</text>
</comment>
<dbReference type="Gene3D" id="3.30.300.20">
    <property type="match status" value="1"/>
</dbReference>
<dbReference type="InterPro" id="IPR023799">
    <property type="entry name" value="RbfA_dom_sf"/>
</dbReference>
<comment type="subunit">
    <text evidence="2">Monomer. Binds 30S ribosomal subunits, but not 50S ribosomal subunits or 70S ribosomes.</text>
</comment>
<evidence type="ECO:0000256" key="2">
    <source>
        <dbReference type="HAMAP-Rule" id="MF_00003"/>
    </source>
</evidence>
<keyword evidence="1 2" id="KW-0690">Ribosome biogenesis</keyword>
<dbReference type="InterPro" id="IPR000238">
    <property type="entry name" value="RbfA"/>
</dbReference>
<gene>
    <name evidence="2" type="primary">rbfA</name>
    <name evidence="4" type="ORF">BA062_19480</name>
</gene>
<dbReference type="GO" id="GO:0043024">
    <property type="term" value="F:ribosomal small subunit binding"/>
    <property type="evidence" value="ECO:0007669"/>
    <property type="project" value="TreeGrafter"/>
</dbReference>
<dbReference type="HAMAP" id="MF_00003">
    <property type="entry name" value="RbfA"/>
    <property type="match status" value="1"/>
</dbReference>
<evidence type="ECO:0000256" key="3">
    <source>
        <dbReference type="SAM" id="MobiDB-lite"/>
    </source>
</evidence>
<organism evidence="4 5">
    <name type="scientific">Prauserella flavalba</name>
    <dbReference type="NCBI Taxonomy" id="1477506"/>
    <lineage>
        <taxon>Bacteria</taxon>
        <taxon>Bacillati</taxon>
        <taxon>Actinomycetota</taxon>
        <taxon>Actinomycetes</taxon>
        <taxon>Pseudonocardiales</taxon>
        <taxon>Pseudonocardiaceae</taxon>
        <taxon>Prauserella</taxon>
    </lineage>
</organism>
<dbReference type="GO" id="GO:0030490">
    <property type="term" value="P:maturation of SSU-rRNA"/>
    <property type="evidence" value="ECO:0007669"/>
    <property type="project" value="UniProtKB-UniRule"/>
</dbReference>
<sequence length="150" mass="16090">MADQARARRLAKRIAQIVASALEHEVKDPRLGNVTVTDAKITGDLRDATVYYTVLGENLDSAPDFAGAAAALESARGVLRTKVGQGTGVRYTPTLTFVPDNVPADARHIDELLARAREADAEVARQATGAKHAGEADPYRAPREENPDDE</sequence>
<evidence type="ECO:0000313" key="5">
    <source>
        <dbReference type="Proteomes" id="UP000247892"/>
    </source>
</evidence>
<evidence type="ECO:0000256" key="1">
    <source>
        <dbReference type="ARBA" id="ARBA00022517"/>
    </source>
</evidence>
<dbReference type="InterPro" id="IPR020053">
    <property type="entry name" value="Ribosome-bd_factorA_CS"/>
</dbReference>
<dbReference type="EMBL" id="MASU01000007">
    <property type="protein sequence ID" value="PXY30724.1"/>
    <property type="molecule type" value="Genomic_DNA"/>
</dbReference>
<dbReference type="OrthoDB" id="307788at2"/>
<dbReference type="GO" id="GO:0005829">
    <property type="term" value="C:cytosol"/>
    <property type="evidence" value="ECO:0007669"/>
    <property type="project" value="TreeGrafter"/>
</dbReference>
<dbReference type="InterPro" id="IPR015946">
    <property type="entry name" value="KH_dom-like_a/b"/>
</dbReference>
<name>A0A318LQS7_9PSEU</name>
<protein>
    <recommendedName>
        <fullName evidence="2">Ribosome-binding factor A</fullName>
    </recommendedName>
</protein>
<dbReference type="SUPFAM" id="SSF89919">
    <property type="entry name" value="Ribosome-binding factor A, RbfA"/>
    <property type="match status" value="1"/>
</dbReference>
<dbReference type="Proteomes" id="UP000247892">
    <property type="component" value="Unassembled WGS sequence"/>
</dbReference>
<keyword evidence="5" id="KW-1185">Reference proteome</keyword>
<proteinExistence type="inferred from homology"/>
<comment type="similarity">
    <text evidence="2">Belongs to the RbfA family.</text>
</comment>
<evidence type="ECO:0000313" key="4">
    <source>
        <dbReference type="EMBL" id="PXY30724.1"/>
    </source>
</evidence>
<dbReference type="AlphaFoldDB" id="A0A318LQS7"/>
<accession>A0A318LQS7</accession>
<dbReference type="Pfam" id="PF02033">
    <property type="entry name" value="RBFA"/>
    <property type="match status" value="1"/>
</dbReference>